<gene>
    <name evidence="1" type="ORF">DI551_01830</name>
</gene>
<evidence type="ECO:0000313" key="2">
    <source>
        <dbReference type="Proteomes" id="UP000249417"/>
    </source>
</evidence>
<proteinExistence type="predicted"/>
<dbReference type="Gene3D" id="2.60.120.10">
    <property type="entry name" value="Jelly Rolls"/>
    <property type="match status" value="1"/>
</dbReference>
<evidence type="ECO:0000313" key="1">
    <source>
        <dbReference type="EMBL" id="PZQ48253.1"/>
    </source>
</evidence>
<dbReference type="AlphaFoldDB" id="A0A2W5Q0F5"/>
<dbReference type="Gene3D" id="1.10.10.1320">
    <property type="entry name" value="Anti-sigma factor, zinc-finger domain"/>
    <property type="match status" value="1"/>
</dbReference>
<dbReference type="EMBL" id="QFQB01000006">
    <property type="protein sequence ID" value="PZQ48253.1"/>
    <property type="molecule type" value="Genomic_DNA"/>
</dbReference>
<evidence type="ECO:0008006" key="3">
    <source>
        <dbReference type="Google" id="ProtNLM"/>
    </source>
</evidence>
<protein>
    <recommendedName>
        <fullName evidence="3">ChrR-like cupin domain-containing protein</fullName>
    </recommendedName>
</protein>
<reference evidence="1 2" key="1">
    <citation type="submission" date="2017-08" db="EMBL/GenBank/DDBJ databases">
        <title>Infants hospitalized years apart are colonized by the same room-sourced microbial strains.</title>
        <authorList>
            <person name="Brooks B."/>
            <person name="Olm M.R."/>
            <person name="Firek B.A."/>
            <person name="Baker R."/>
            <person name="Thomas B.C."/>
            <person name="Morowitz M.J."/>
            <person name="Banfield J.F."/>
        </authorList>
    </citation>
    <scope>NUCLEOTIDE SEQUENCE [LARGE SCALE GENOMIC DNA]</scope>
    <source>
        <strain evidence="1">S2_005_002_R2_29</strain>
    </source>
</reference>
<dbReference type="InterPro" id="IPR041916">
    <property type="entry name" value="Anti_sigma_zinc_sf"/>
</dbReference>
<name>A0A2W5Q0F5_9BACT</name>
<dbReference type="InterPro" id="IPR014710">
    <property type="entry name" value="RmlC-like_jellyroll"/>
</dbReference>
<comment type="caution">
    <text evidence="1">The sequence shown here is derived from an EMBL/GenBank/DDBJ whole genome shotgun (WGS) entry which is preliminary data.</text>
</comment>
<accession>A0A2W5Q0F5</accession>
<dbReference type="SUPFAM" id="SSF51182">
    <property type="entry name" value="RmlC-like cupins"/>
    <property type="match status" value="1"/>
</dbReference>
<organism evidence="1 2">
    <name type="scientific">Micavibrio aeruginosavorus</name>
    <dbReference type="NCBI Taxonomy" id="349221"/>
    <lineage>
        <taxon>Bacteria</taxon>
        <taxon>Pseudomonadati</taxon>
        <taxon>Bdellovibrionota</taxon>
        <taxon>Bdellovibrionia</taxon>
        <taxon>Bdellovibrionales</taxon>
        <taxon>Pseudobdellovibrionaceae</taxon>
        <taxon>Micavibrio</taxon>
    </lineage>
</organism>
<sequence>MTKEETYHALLMEYASGCLDEAQALVIATHMSLSPDARKIVAEYESIGGALLKKCCGPVAMKADALKCVMDKIENLPAAQSFTEKLKKKCGEKDMPACLASHMESDKWRSEKEGVDSIHIKTTCCGYTAKIVRMPPDFSMEVKIHPTKHVLAVVLEGAFSGGERSFQRGELAILEKGNVYPLTADAKDGAICFVVKPAQSGIAKWTGEFFSLFCRKA</sequence>
<dbReference type="Proteomes" id="UP000249417">
    <property type="component" value="Unassembled WGS sequence"/>
</dbReference>
<dbReference type="InterPro" id="IPR011051">
    <property type="entry name" value="RmlC_Cupin_sf"/>
</dbReference>